<organism evidence="1 2">
    <name type="scientific">Cerrena zonata</name>
    <dbReference type="NCBI Taxonomy" id="2478898"/>
    <lineage>
        <taxon>Eukaryota</taxon>
        <taxon>Fungi</taxon>
        <taxon>Dikarya</taxon>
        <taxon>Basidiomycota</taxon>
        <taxon>Agaricomycotina</taxon>
        <taxon>Agaricomycetes</taxon>
        <taxon>Polyporales</taxon>
        <taxon>Cerrenaceae</taxon>
        <taxon>Cerrena</taxon>
    </lineage>
</organism>
<reference evidence="1 2" key="1">
    <citation type="submission" date="2022-09" db="EMBL/GenBank/DDBJ databases">
        <authorList>
            <person name="Palmer J.M."/>
        </authorList>
    </citation>
    <scope>NUCLEOTIDE SEQUENCE [LARGE SCALE GENOMIC DNA]</scope>
    <source>
        <strain evidence="1 2">DSM 7382</strain>
    </source>
</reference>
<dbReference type="AlphaFoldDB" id="A0AAW0G8I4"/>
<dbReference type="PANTHER" id="PTHR35179:SF2">
    <property type="entry name" value="START DOMAIN-CONTAINING PROTEIN"/>
    <property type="match status" value="1"/>
</dbReference>
<dbReference type="Proteomes" id="UP001385951">
    <property type="component" value="Unassembled WGS sequence"/>
</dbReference>
<sequence length="416" mass="46790">MTLFSRYGLGSGYNGAYFVPALSRLSTSVVAESSESPKDIYGGLFPTVLSSIERPEVGAHNPEINDLRCIGSYNWVDNINPTIIAPGSPPIWKQKSMPFQVIHDQLNSRINQDGHRLPSCDLLPLFKAVDVAKEDDPSLDIDWKSVDFVTNRNGLRKLLRWIDGRGDSRRQRPFRLDLELAGERTVLLNRWEENRLAPPGMGYGFGFEKETTVPAPGCENSTGHHRIVQYDFGGLNMIVRFEVDACIEVLPQATPQGRSTSNNMARKLNDSPSSLHSSSGVDVEVIRAGQLVPQSSIVELATRSERGANYFDWTESYPQLWLSQTPHHFLAVHYKGLFHRLETRTLDDDEMKYVHAEFEGTFKKLRALLETIQEIVVKHGKGSCLSLVCKDGILAVHERESRDGCLPDEVMNRFHL</sequence>
<comment type="caution">
    <text evidence="1">The sequence shown here is derived from an EMBL/GenBank/DDBJ whole genome shotgun (WGS) entry which is preliminary data.</text>
</comment>
<proteinExistence type="predicted"/>
<gene>
    <name evidence="1" type="ORF">QCA50_006603</name>
</gene>
<protein>
    <submittedName>
        <fullName evidence="1">Uncharacterized protein</fullName>
    </submittedName>
</protein>
<dbReference type="EMBL" id="JASBNA010000007">
    <property type="protein sequence ID" value="KAK7689963.1"/>
    <property type="molecule type" value="Genomic_DNA"/>
</dbReference>
<evidence type="ECO:0000313" key="1">
    <source>
        <dbReference type="EMBL" id="KAK7689963.1"/>
    </source>
</evidence>
<name>A0AAW0G8I4_9APHY</name>
<keyword evidence="2" id="KW-1185">Reference proteome</keyword>
<accession>A0AAW0G8I4</accession>
<dbReference type="PANTHER" id="PTHR35179">
    <property type="entry name" value="PROTEIN CBG02620"/>
    <property type="match status" value="1"/>
</dbReference>
<evidence type="ECO:0000313" key="2">
    <source>
        <dbReference type="Proteomes" id="UP001385951"/>
    </source>
</evidence>